<keyword evidence="3" id="KW-0547">Nucleotide-binding</keyword>
<dbReference type="GO" id="GO:0019301">
    <property type="term" value="P:rhamnose catabolic process"/>
    <property type="evidence" value="ECO:0007669"/>
    <property type="project" value="InterPro"/>
</dbReference>
<sequence>MTEKYVLAVDLGAESGRVMCAGFDGQRIEMTEVHRFSNTPVYANGTLYWDALRLWHNIQLGIRQAAAEHEIASIGVDSWGVNPILLDNNGHLLSNPVHYRDNRTDGAMSWVFERMQRREVYERTGIQFMQMNGLYQLASMVRDNSSQLKAVGTLLSICDLFNYWLTGTKKAEFTMATTMQLCDPRTKDWDRALFEAIGFPLDTLVPIVEPGEPIGTYEGIPVIASAGHDTGAAVVGIPTTTQEYAYLSSGTWSLLGLELDHPVINDAAYEANLTNEGGYAGTIRLLKNIMGLWIAQQCRNTWAEAGRDYSYDDLVRLAQSATPFQAFVDPDVDDFFHVGDMPEKIRAYCRRTGQMPPESDAQMIRTVYESLALKYRLVLEHLIAVSGQSVERLHVIGGGTNNALLCQMTANAIDRPVIAGPAEATALGNAVVQLIAQGELANLAEARAMLAESIDTVTYEPQDSALWIEQAGRLSEQVAATQQ</sequence>
<keyword evidence="4 9" id="KW-0418">Kinase</keyword>
<evidence type="ECO:0000256" key="2">
    <source>
        <dbReference type="ARBA" id="ARBA00022679"/>
    </source>
</evidence>
<proteinExistence type="inferred from homology"/>
<dbReference type="GO" id="GO:0005524">
    <property type="term" value="F:ATP binding"/>
    <property type="evidence" value="ECO:0007669"/>
    <property type="project" value="UniProtKB-KW"/>
</dbReference>
<evidence type="ECO:0000256" key="4">
    <source>
        <dbReference type="ARBA" id="ARBA00022777"/>
    </source>
</evidence>
<dbReference type="SUPFAM" id="SSF53067">
    <property type="entry name" value="Actin-like ATPase domain"/>
    <property type="match status" value="2"/>
</dbReference>
<dbReference type="InterPro" id="IPR018484">
    <property type="entry name" value="FGGY_N"/>
</dbReference>
<dbReference type="AlphaFoldDB" id="A0A7S8IG24"/>
<evidence type="ECO:0000256" key="5">
    <source>
        <dbReference type="ARBA" id="ARBA00022840"/>
    </source>
</evidence>
<dbReference type="InterPro" id="IPR043129">
    <property type="entry name" value="ATPase_NBD"/>
</dbReference>
<organism evidence="9 10">
    <name type="scientific">Phototrophicus methaneseepsis</name>
    <dbReference type="NCBI Taxonomy" id="2710758"/>
    <lineage>
        <taxon>Bacteria</taxon>
        <taxon>Bacillati</taxon>
        <taxon>Chloroflexota</taxon>
        <taxon>Candidatus Thermofontia</taxon>
        <taxon>Phototrophicales</taxon>
        <taxon>Phototrophicaceae</taxon>
        <taxon>Phototrophicus</taxon>
    </lineage>
</organism>
<keyword evidence="6" id="KW-0684">Rhamnose metabolism</keyword>
<dbReference type="CDD" id="cd07771">
    <property type="entry name" value="ASKHA_NBD_FGGY_RhaB-like"/>
    <property type="match status" value="1"/>
</dbReference>
<gene>
    <name evidence="9" type="ORF">G4Y79_07670</name>
</gene>
<dbReference type="RefSeq" id="WP_195172304.1">
    <property type="nucleotide sequence ID" value="NZ_CP062983.1"/>
</dbReference>
<dbReference type="GO" id="GO:0008993">
    <property type="term" value="F:rhamnulokinase activity"/>
    <property type="evidence" value="ECO:0007669"/>
    <property type="project" value="InterPro"/>
</dbReference>
<dbReference type="Proteomes" id="UP000594468">
    <property type="component" value="Chromosome"/>
</dbReference>
<evidence type="ECO:0000256" key="6">
    <source>
        <dbReference type="ARBA" id="ARBA00023308"/>
    </source>
</evidence>
<keyword evidence="5" id="KW-0067">ATP-binding</keyword>
<dbReference type="InterPro" id="IPR050406">
    <property type="entry name" value="FGGY_Carb_Kinase"/>
</dbReference>
<dbReference type="KEGG" id="pmet:G4Y79_07670"/>
<evidence type="ECO:0000256" key="3">
    <source>
        <dbReference type="ARBA" id="ARBA00022741"/>
    </source>
</evidence>
<keyword evidence="10" id="KW-1185">Reference proteome</keyword>
<feature type="domain" description="Carbohydrate kinase FGGY N-terminal" evidence="7">
    <location>
        <begin position="5"/>
        <end position="236"/>
    </location>
</feature>
<evidence type="ECO:0000259" key="7">
    <source>
        <dbReference type="Pfam" id="PF00370"/>
    </source>
</evidence>
<dbReference type="PANTHER" id="PTHR43095:SF2">
    <property type="entry name" value="GLUCONOKINASE"/>
    <property type="match status" value="1"/>
</dbReference>
<accession>A0A7S8IG24</accession>
<comment type="similarity">
    <text evidence="1">Belongs to the FGGY kinase family.</text>
</comment>
<evidence type="ECO:0000313" key="10">
    <source>
        <dbReference type="Proteomes" id="UP000594468"/>
    </source>
</evidence>
<dbReference type="InterPro" id="IPR018485">
    <property type="entry name" value="FGGY_C"/>
</dbReference>
<keyword evidence="2" id="KW-0808">Transferase</keyword>
<dbReference type="Pfam" id="PF00370">
    <property type="entry name" value="FGGY_N"/>
    <property type="match status" value="1"/>
</dbReference>
<evidence type="ECO:0000259" key="8">
    <source>
        <dbReference type="Pfam" id="PF02782"/>
    </source>
</evidence>
<protein>
    <submittedName>
        <fullName evidence="9">Rhamnulokinase</fullName>
    </submittedName>
</protein>
<name>A0A7S8IG24_9CHLR</name>
<evidence type="ECO:0000313" key="9">
    <source>
        <dbReference type="EMBL" id="QPC84241.1"/>
    </source>
</evidence>
<dbReference type="Gene3D" id="3.30.420.40">
    <property type="match status" value="2"/>
</dbReference>
<dbReference type="InterPro" id="IPR013449">
    <property type="entry name" value="Rhamnulokinase"/>
</dbReference>
<evidence type="ECO:0000256" key="1">
    <source>
        <dbReference type="ARBA" id="ARBA00009156"/>
    </source>
</evidence>
<dbReference type="Pfam" id="PF02782">
    <property type="entry name" value="FGGY_C"/>
    <property type="match status" value="1"/>
</dbReference>
<dbReference type="PANTHER" id="PTHR43095">
    <property type="entry name" value="SUGAR KINASE"/>
    <property type="match status" value="1"/>
</dbReference>
<reference evidence="9 10" key="1">
    <citation type="submission" date="2020-02" db="EMBL/GenBank/DDBJ databases">
        <authorList>
            <person name="Zheng R.K."/>
            <person name="Sun C.M."/>
        </authorList>
    </citation>
    <scope>NUCLEOTIDE SEQUENCE [LARGE SCALE GENOMIC DNA]</scope>
    <source>
        <strain evidence="10">rifampicinis</strain>
    </source>
</reference>
<dbReference type="EMBL" id="CP062983">
    <property type="protein sequence ID" value="QPC84241.1"/>
    <property type="molecule type" value="Genomic_DNA"/>
</dbReference>
<feature type="domain" description="Carbohydrate kinase FGGY C-terminal" evidence="8">
    <location>
        <begin position="245"/>
        <end position="436"/>
    </location>
</feature>